<dbReference type="OMA" id="GHECPLL"/>
<feature type="domain" description="GST N-terminal" evidence="5">
    <location>
        <begin position="12"/>
        <end position="96"/>
    </location>
</feature>
<dbReference type="GO" id="GO:0006749">
    <property type="term" value="P:glutathione metabolic process"/>
    <property type="evidence" value="ECO:0007669"/>
    <property type="project" value="InterPro"/>
</dbReference>
<name>A0A834YR27_TETSI</name>
<dbReference type="PANTHER" id="PTHR11260">
    <property type="entry name" value="GLUTATHIONE S-TRANSFERASE, GST, SUPERFAMILY, GST DOMAIN CONTAINING"/>
    <property type="match status" value="1"/>
</dbReference>
<feature type="domain" description="GST C-terminal" evidence="6">
    <location>
        <begin position="102"/>
        <end position="232"/>
    </location>
</feature>
<keyword evidence="2" id="KW-0808">Transferase</keyword>
<dbReference type="SFLD" id="SFLDG00358">
    <property type="entry name" value="Main_(cytGST)"/>
    <property type="match status" value="1"/>
</dbReference>
<evidence type="ECO:0000256" key="2">
    <source>
        <dbReference type="ARBA" id="ARBA00022679"/>
    </source>
</evidence>
<dbReference type="InterPro" id="IPR036249">
    <property type="entry name" value="Thioredoxin-like_sf"/>
</dbReference>
<dbReference type="InterPro" id="IPR045074">
    <property type="entry name" value="GST_C_Tau"/>
</dbReference>
<reference evidence="7 8" key="1">
    <citation type="submission" date="2020-04" db="EMBL/GenBank/DDBJ databases">
        <title>Plant Genome Project.</title>
        <authorList>
            <person name="Zhang R.-G."/>
        </authorList>
    </citation>
    <scope>NUCLEOTIDE SEQUENCE [LARGE SCALE GENOMIC DNA]</scope>
    <source>
        <strain evidence="7">YNK0</strain>
        <tissue evidence="7">Leaf</tissue>
    </source>
</reference>
<evidence type="ECO:0000256" key="4">
    <source>
        <dbReference type="RuleBase" id="RU003494"/>
    </source>
</evidence>
<dbReference type="PROSITE" id="PS50405">
    <property type="entry name" value="GST_CTER"/>
    <property type="match status" value="1"/>
</dbReference>
<dbReference type="InterPro" id="IPR004045">
    <property type="entry name" value="Glutathione_S-Trfase_N"/>
</dbReference>
<evidence type="ECO:0000259" key="6">
    <source>
        <dbReference type="PROSITE" id="PS50405"/>
    </source>
</evidence>
<dbReference type="InterPro" id="IPR004046">
    <property type="entry name" value="GST_C"/>
</dbReference>
<dbReference type="Pfam" id="PF02798">
    <property type="entry name" value="GST_N"/>
    <property type="match status" value="1"/>
</dbReference>
<dbReference type="Proteomes" id="UP000655225">
    <property type="component" value="Unassembled WGS sequence"/>
</dbReference>
<dbReference type="FunFam" id="1.20.1050.10:FF:000018">
    <property type="entry name" value="Glutathione S-transferase U20"/>
    <property type="match status" value="1"/>
</dbReference>
<evidence type="ECO:0000256" key="1">
    <source>
        <dbReference type="ARBA" id="ARBA00012452"/>
    </source>
</evidence>
<dbReference type="Pfam" id="PF00043">
    <property type="entry name" value="GST_C"/>
    <property type="match status" value="1"/>
</dbReference>
<evidence type="ECO:0000313" key="8">
    <source>
        <dbReference type="Proteomes" id="UP000655225"/>
    </source>
</evidence>
<dbReference type="GO" id="GO:0005737">
    <property type="term" value="C:cytoplasm"/>
    <property type="evidence" value="ECO:0007669"/>
    <property type="project" value="TreeGrafter"/>
</dbReference>
<dbReference type="SUPFAM" id="SSF52833">
    <property type="entry name" value="Thioredoxin-like"/>
    <property type="match status" value="1"/>
</dbReference>
<proteinExistence type="inferred from homology"/>
<evidence type="ECO:0000313" key="7">
    <source>
        <dbReference type="EMBL" id="KAF8391058.1"/>
    </source>
</evidence>
<dbReference type="SFLD" id="SFLDG01152">
    <property type="entry name" value="Main.3:_Omega-_and_Tau-like"/>
    <property type="match status" value="1"/>
</dbReference>
<dbReference type="OrthoDB" id="4951845at2759"/>
<dbReference type="CDD" id="cd03185">
    <property type="entry name" value="GST_C_Tau"/>
    <property type="match status" value="1"/>
</dbReference>
<comment type="similarity">
    <text evidence="4">Belongs to the GST superfamily.</text>
</comment>
<dbReference type="InterPro" id="IPR045073">
    <property type="entry name" value="Omega/Tau-like"/>
</dbReference>
<dbReference type="InterPro" id="IPR040079">
    <property type="entry name" value="Glutathione_S-Trfase"/>
</dbReference>
<sequence length="233" mass="27071">MWFELRYVEMAEVVVLLDLSISPFGSRVRIALAEKGIKYEYREEEVKDKIILNKSSLLLQMNPIHKKIPVLIHNGKPICESLIIVQYIDEVWNDKSPLLPSDPYERAQAMFWADFVDKKIYDCGKKIWMNKGEEQEPGKQELIECLKLLEGELGDKPYFGGDNLGFVDVALLPLHCWFYAYETCGNFSIEVECPKLVAWAKRCMERESVLNSLPNQNLVYDYILQVRKRTGIE</sequence>
<keyword evidence="8" id="KW-1185">Reference proteome</keyword>
<dbReference type="Gene3D" id="3.40.30.10">
    <property type="entry name" value="Glutaredoxin"/>
    <property type="match status" value="1"/>
</dbReference>
<dbReference type="SUPFAM" id="SSF47616">
    <property type="entry name" value="GST C-terminal domain-like"/>
    <property type="match status" value="1"/>
</dbReference>
<dbReference type="Gene3D" id="1.20.1050.10">
    <property type="match status" value="1"/>
</dbReference>
<dbReference type="EMBL" id="JABCRI010000017">
    <property type="protein sequence ID" value="KAF8391058.1"/>
    <property type="molecule type" value="Genomic_DNA"/>
</dbReference>
<dbReference type="SFLD" id="SFLDS00019">
    <property type="entry name" value="Glutathione_Transferase_(cytos"/>
    <property type="match status" value="1"/>
</dbReference>
<evidence type="ECO:0000259" key="5">
    <source>
        <dbReference type="PROSITE" id="PS50404"/>
    </source>
</evidence>
<dbReference type="GO" id="GO:0004364">
    <property type="term" value="F:glutathione transferase activity"/>
    <property type="evidence" value="ECO:0007669"/>
    <property type="project" value="UniProtKB-EC"/>
</dbReference>
<dbReference type="InterPro" id="IPR036282">
    <property type="entry name" value="Glutathione-S-Trfase_C_sf"/>
</dbReference>
<dbReference type="EC" id="2.5.1.18" evidence="1"/>
<dbReference type="PROSITE" id="PS50404">
    <property type="entry name" value="GST_NTER"/>
    <property type="match status" value="1"/>
</dbReference>
<dbReference type="FunFam" id="3.40.30.10:FF:000014">
    <property type="entry name" value="Tau class glutathione S-transferase"/>
    <property type="match status" value="1"/>
</dbReference>
<gene>
    <name evidence="7" type="ORF">HHK36_023358</name>
</gene>
<dbReference type="AlphaFoldDB" id="A0A834YR27"/>
<comment type="catalytic activity">
    <reaction evidence="3">
        <text>RX + glutathione = an S-substituted glutathione + a halide anion + H(+)</text>
        <dbReference type="Rhea" id="RHEA:16437"/>
        <dbReference type="ChEBI" id="CHEBI:15378"/>
        <dbReference type="ChEBI" id="CHEBI:16042"/>
        <dbReference type="ChEBI" id="CHEBI:17792"/>
        <dbReference type="ChEBI" id="CHEBI:57925"/>
        <dbReference type="ChEBI" id="CHEBI:90779"/>
        <dbReference type="EC" id="2.5.1.18"/>
    </reaction>
</comment>
<dbReference type="InterPro" id="IPR010987">
    <property type="entry name" value="Glutathione-S-Trfase_C-like"/>
</dbReference>
<protein>
    <recommendedName>
        <fullName evidence="1">glutathione transferase</fullName>
        <ecNumber evidence="1">2.5.1.18</ecNumber>
    </recommendedName>
</protein>
<dbReference type="PANTHER" id="PTHR11260:SF773">
    <property type="entry name" value="GLUTATHIONE S-TRANSFERASE U26"/>
    <property type="match status" value="1"/>
</dbReference>
<dbReference type="CDD" id="cd03058">
    <property type="entry name" value="GST_N_Tau"/>
    <property type="match status" value="1"/>
</dbReference>
<evidence type="ECO:0000256" key="3">
    <source>
        <dbReference type="ARBA" id="ARBA00047960"/>
    </source>
</evidence>
<organism evidence="7 8">
    <name type="scientific">Tetracentron sinense</name>
    <name type="common">Spur-leaf</name>
    <dbReference type="NCBI Taxonomy" id="13715"/>
    <lineage>
        <taxon>Eukaryota</taxon>
        <taxon>Viridiplantae</taxon>
        <taxon>Streptophyta</taxon>
        <taxon>Embryophyta</taxon>
        <taxon>Tracheophyta</taxon>
        <taxon>Spermatophyta</taxon>
        <taxon>Magnoliopsida</taxon>
        <taxon>Trochodendrales</taxon>
        <taxon>Trochodendraceae</taxon>
        <taxon>Tetracentron</taxon>
    </lineage>
</organism>
<accession>A0A834YR27</accession>
<comment type="caution">
    <text evidence="7">The sequence shown here is derived from an EMBL/GenBank/DDBJ whole genome shotgun (WGS) entry which is preliminary data.</text>
</comment>